<dbReference type="PANTHER" id="PTHR43022">
    <property type="entry name" value="PROTEIN SMF"/>
    <property type="match status" value="1"/>
</dbReference>
<accession>A0A2M7WVB0</accession>
<dbReference type="InterPro" id="IPR003488">
    <property type="entry name" value="DprA"/>
</dbReference>
<feature type="domain" description="DprA winged helix" evidence="3">
    <location>
        <begin position="233"/>
        <end position="277"/>
    </location>
</feature>
<dbReference type="AlphaFoldDB" id="A0A2M7WVB0"/>
<dbReference type="SUPFAM" id="SSF46785">
    <property type="entry name" value="Winged helix' DNA-binding domain"/>
    <property type="match status" value="1"/>
</dbReference>
<dbReference type="InterPro" id="IPR041614">
    <property type="entry name" value="DprA_WH"/>
</dbReference>
<dbReference type="EMBL" id="PFXE01000002">
    <property type="protein sequence ID" value="PJA34476.1"/>
    <property type="molecule type" value="Genomic_DNA"/>
</dbReference>
<feature type="domain" description="Smf/DprA SLOG" evidence="2">
    <location>
        <begin position="11"/>
        <end position="216"/>
    </location>
</feature>
<comment type="similarity">
    <text evidence="1">Belongs to the DprA/Smf family.</text>
</comment>
<dbReference type="NCBIfam" id="TIGR00732">
    <property type="entry name" value="dprA"/>
    <property type="match status" value="1"/>
</dbReference>
<dbReference type="Pfam" id="PF02481">
    <property type="entry name" value="DNA_processg_A"/>
    <property type="match status" value="1"/>
</dbReference>
<protein>
    <submittedName>
        <fullName evidence="4">DNA-protecting protein DprA</fullName>
    </submittedName>
</protein>
<dbReference type="InterPro" id="IPR036390">
    <property type="entry name" value="WH_DNA-bd_sf"/>
</dbReference>
<sequence>MSYSIRKLKYSEFPPLLKEIPDPPKELFCAGTLPAQDNKLLSVVGSRKVSGYGRDVCEKLILEIAQYPISIVSGLALGVDSIAHKAALKNKMHAIAIPGSGLDPSVLYPRSHLRLAEEIVESGGTLLSEFEPEFKATIWSFPKRNRIMAGISHATLIIEAEKKSGTLITSRLALDYNREVIAVPGSIFSPGSEGPNELLRLGAQPARSGDDILRALGIEAEEKSAIKYDSLSENEKIIIELLKEPRDRDDIIREIGLPASQVNMILSAMEIKGYIKESMGEMHLNI</sequence>
<dbReference type="Gene3D" id="3.40.50.450">
    <property type="match status" value="1"/>
</dbReference>
<evidence type="ECO:0000259" key="3">
    <source>
        <dbReference type="Pfam" id="PF17782"/>
    </source>
</evidence>
<dbReference type="Proteomes" id="UP000231487">
    <property type="component" value="Unassembled WGS sequence"/>
</dbReference>
<dbReference type="SUPFAM" id="SSF102405">
    <property type="entry name" value="MCP/YpsA-like"/>
    <property type="match status" value="1"/>
</dbReference>
<organism evidence="4 5">
    <name type="scientific">Candidatus Zambryskibacteria bacterium CG_4_9_14_3_um_filter_40_16</name>
    <dbReference type="NCBI Taxonomy" id="1975111"/>
    <lineage>
        <taxon>Bacteria</taxon>
        <taxon>Candidatus Zambryskiibacteriota</taxon>
    </lineage>
</organism>
<evidence type="ECO:0000256" key="1">
    <source>
        <dbReference type="ARBA" id="ARBA00006525"/>
    </source>
</evidence>
<evidence type="ECO:0000313" key="4">
    <source>
        <dbReference type="EMBL" id="PJA34476.1"/>
    </source>
</evidence>
<reference evidence="5" key="1">
    <citation type="submission" date="2017-09" db="EMBL/GenBank/DDBJ databases">
        <title>Depth-based differentiation of microbial function through sediment-hosted aquifers and enrichment of novel symbionts in the deep terrestrial subsurface.</title>
        <authorList>
            <person name="Probst A.J."/>
            <person name="Ladd B."/>
            <person name="Jarett J.K."/>
            <person name="Geller-Mcgrath D.E."/>
            <person name="Sieber C.M.K."/>
            <person name="Emerson J.B."/>
            <person name="Anantharaman K."/>
            <person name="Thomas B.C."/>
            <person name="Malmstrom R."/>
            <person name="Stieglmeier M."/>
            <person name="Klingl A."/>
            <person name="Woyke T."/>
            <person name="Ryan C.M."/>
            <person name="Banfield J.F."/>
        </authorList>
    </citation>
    <scope>NUCLEOTIDE SEQUENCE [LARGE SCALE GENOMIC DNA]</scope>
</reference>
<dbReference type="GO" id="GO:0009294">
    <property type="term" value="P:DNA-mediated transformation"/>
    <property type="evidence" value="ECO:0007669"/>
    <property type="project" value="InterPro"/>
</dbReference>
<evidence type="ECO:0000313" key="5">
    <source>
        <dbReference type="Proteomes" id="UP000231487"/>
    </source>
</evidence>
<dbReference type="InterPro" id="IPR036388">
    <property type="entry name" value="WH-like_DNA-bd_sf"/>
</dbReference>
<dbReference type="PANTHER" id="PTHR43022:SF1">
    <property type="entry name" value="PROTEIN SMF"/>
    <property type="match status" value="1"/>
</dbReference>
<name>A0A2M7WVB0_9BACT</name>
<comment type="caution">
    <text evidence="4">The sequence shown here is derived from an EMBL/GenBank/DDBJ whole genome shotgun (WGS) entry which is preliminary data.</text>
</comment>
<dbReference type="InterPro" id="IPR057666">
    <property type="entry name" value="DrpA_SLOG"/>
</dbReference>
<dbReference type="Gene3D" id="1.10.10.10">
    <property type="entry name" value="Winged helix-like DNA-binding domain superfamily/Winged helix DNA-binding domain"/>
    <property type="match status" value="1"/>
</dbReference>
<dbReference type="Pfam" id="PF17782">
    <property type="entry name" value="WHD_DprA"/>
    <property type="match status" value="1"/>
</dbReference>
<proteinExistence type="inferred from homology"/>
<evidence type="ECO:0000259" key="2">
    <source>
        <dbReference type="Pfam" id="PF02481"/>
    </source>
</evidence>
<gene>
    <name evidence="4" type="primary">dprA</name>
    <name evidence="4" type="ORF">CO184_00075</name>
</gene>